<dbReference type="PRINTS" id="PR00723">
    <property type="entry name" value="SUBTILISIN"/>
</dbReference>
<accession>A0ABQ2DDP8</accession>
<dbReference type="InterPro" id="IPR015500">
    <property type="entry name" value="Peptidase_S8_subtilisin-rel"/>
</dbReference>
<evidence type="ECO:0000256" key="4">
    <source>
        <dbReference type="ARBA" id="ARBA00022825"/>
    </source>
</evidence>
<evidence type="ECO:0000256" key="2">
    <source>
        <dbReference type="ARBA" id="ARBA00022670"/>
    </source>
</evidence>
<dbReference type="PANTHER" id="PTHR43806">
    <property type="entry name" value="PEPTIDASE S8"/>
    <property type="match status" value="1"/>
</dbReference>
<keyword evidence="2 5" id="KW-0645">Protease</keyword>
<dbReference type="Proteomes" id="UP000632222">
    <property type="component" value="Unassembled WGS sequence"/>
</dbReference>
<proteinExistence type="inferred from homology"/>
<feature type="active site" description="Charge relay system" evidence="5">
    <location>
        <position position="445"/>
    </location>
</feature>
<organism evidence="8 9">
    <name type="scientific">Deinococcus roseus</name>
    <dbReference type="NCBI Taxonomy" id="392414"/>
    <lineage>
        <taxon>Bacteria</taxon>
        <taxon>Thermotogati</taxon>
        <taxon>Deinococcota</taxon>
        <taxon>Deinococci</taxon>
        <taxon>Deinococcales</taxon>
        <taxon>Deinococcaceae</taxon>
        <taxon>Deinococcus</taxon>
    </lineage>
</organism>
<keyword evidence="4 5" id="KW-0720">Serine protease</keyword>
<evidence type="ECO:0000256" key="5">
    <source>
        <dbReference type="PROSITE-ProRule" id="PRU01240"/>
    </source>
</evidence>
<dbReference type="InterPro" id="IPR036852">
    <property type="entry name" value="Peptidase_S8/S53_dom_sf"/>
</dbReference>
<dbReference type="RefSeq" id="WP_189007119.1">
    <property type="nucleotide sequence ID" value="NZ_BMOD01000026.1"/>
</dbReference>
<evidence type="ECO:0000259" key="7">
    <source>
        <dbReference type="Pfam" id="PF00082"/>
    </source>
</evidence>
<dbReference type="PROSITE" id="PS51892">
    <property type="entry name" value="SUBTILASE"/>
    <property type="match status" value="1"/>
</dbReference>
<protein>
    <recommendedName>
        <fullName evidence="7">Peptidase S8/S53 domain-containing protein</fullName>
    </recommendedName>
</protein>
<dbReference type="Gene3D" id="3.40.50.200">
    <property type="entry name" value="Peptidase S8/S53 domain"/>
    <property type="match status" value="1"/>
</dbReference>
<evidence type="ECO:0000313" key="9">
    <source>
        <dbReference type="Proteomes" id="UP000632222"/>
    </source>
</evidence>
<dbReference type="SUPFAM" id="SSF52743">
    <property type="entry name" value="Subtilisin-like"/>
    <property type="match status" value="1"/>
</dbReference>
<feature type="domain" description="Peptidase S8/S53" evidence="7">
    <location>
        <begin position="246"/>
        <end position="491"/>
    </location>
</feature>
<gene>
    <name evidence="8" type="ORF">GCM10008938_44140</name>
</gene>
<keyword evidence="9" id="KW-1185">Reference proteome</keyword>
<comment type="caution">
    <text evidence="8">The sequence shown here is derived from an EMBL/GenBank/DDBJ whole genome shotgun (WGS) entry which is preliminary data.</text>
</comment>
<feature type="active site" description="Charge relay system" evidence="5">
    <location>
        <position position="289"/>
    </location>
</feature>
<reference evidence="9" key="1">
    <citation type="journal article" date="2019" name="Int. J. Syst. Evol. Microbiol.">
        <title>The Global Catalogue of Microorganisms (GCM) 10K type strain sequencing project: providing services to taxonomists for standard genome sequencing and annotation.</title>
        <authorList>
            <consortium name="The Broad Institute Genomics Platform"/>
            <consortium name="The Broad Institute Genome Sequencing Center for Infectious Disease"/>
            <person name="Wu L."/>
            <person name="Ma J."/>
        </authorList>
    </citation>
    <scope>NUCLEOTIDE SEQUENCE [LARGE SCALE GENOMIC DNA]</scope>
    <source>
        <strain evidence="9">JCM 14370</strain>
    </source>
</reference>
<dbReference type="PANTHER" id="PTHR43806:SF11">
    <property type="entry name" value="CEREVISIN-RELATED"/>
    <property type="match status" value="1"/>
</dbReference>
<name>A0ABQ2DDP8_9DEIO</name>
<sequence>MKHWWLVFSLLFVGCATHTPTAQTSTNQTLAMQPVQDISQISAQASLPFKLSSDWAEPGENLMGSIDATTPTEGNYTVQFMNRQNNKFTYRSTGRWAGSGKIVFPVPQDIFGGNWTAYLYYGGNYYLSELNITGRDTNNEYMMLFPPGTDMARISERLRQLGYGVNQILDMTKYNADLGKGSLCTGNIVVVKSGRPAGITVNHLRQNFPESEGHVDPKTVPDLAATYPQHLIDVNAPAAFDRGLDGSGIEIAVLDTGVTPQGELSLLPGYDFVSFDSSPKDEFFAPTGHGTIVAKVAAGKSSGVARGASIRPVRVCDTDGTCSMEKVFIGTCWALKNAVDRRKLVLNLSLGSETPEPIFASLFKEANSYGTLIAVSGGNQGLEGSIPQFPAGFAPVVSGMMSVAGVNGNNPNADSTRANYNSIAAPFSFRLPNINGTVVSYQGTSFSSPMVAGGMALWRKKNPQWSPAEIVKDMKAKARVPSGWVSGYGVGILDFKVAP</sequence>
<comment type="similarity">
    <text evidence="1 5">Belongs to the peptidase S8 family.</text>
</comment>
<dbReference type="PROSITE" id="PS51257">
    <property type="entry name" value="PROKAR_LIPOPROTEIN"/>
    <property type="match status" value="1"/>
</dbReference>
<feature type="chain" id="PRO_5046808116" description="Peptidase S8/S53 domain-containing protein" evidence="6">
    <location>
        <begin position="25"/>
        <end position="499"/>
    </location>
</feature>
<dbReference type="PROSITE" id="PS00138">
    <property type="entry name" value="SUBTILASE_SER"/>
    <property type="match status" value="1"/>
</dbReference>
<keyword evidence="3 5" id="KW-0378">Hydrolase</keyword>
<keyword evidence="6" id="KW-0732">Signal</keyword>
<evidence type="ECO:0000256" key="6">
    <source>
        <dbReference type="SAM" id="SignalP"/>
    </source>
</evidence>
<feature type="signal peptide" evidence="6">
    <location>
        <begin position="1"/>
        <end position="24"/>
    </location>
</feature>
<dbReference type="InterPro" id="IPR050131">
    <property type="entry name" value="Peptidase_S8_subtilisin-like"/>
</dbReference>
<dbReference type="EMBL" id="BMOD01000026">
    <property type="protein sequence ID" value="GGJ53296.1"/>
    <property type="molecule type" value="Genomic_DNA"/>
</dbReference>
<dbReference type="Pfam" id="PF00082">
    <property type="entry name" value="Peptidase_S8"/>
    <property type="match status" value="1"/>
</dbReference>
<dbReference type="InterPro" id="IPR023828">
    <property type="entry name" value="Peptidase_S8_Ser-AS"/>
</dbReference>
<evidence type="ECO:0000256" key="3">
    <source>
        <dbReference type="ARBA" id="ARBA00022801"/>
    </source>
</evidence>
<evidence type="ECO:0000256" key="1">
    <source>
        <dbReference type="ARBA" id="ARBA00011073"/>
    </source>
</evidence>
<feature type="active site" description="Charge relay system" evidence="5">
    <location>
        <position position="255"/>
    </location>
</feature>
<evidence type="ECO:0000313" key="8">
    <source>
        <dbReference type="EMBL" id="GGJ53296.1"/>
    </source>
</evidence>
<dbReference type="InterPro" id="IPR000209">
    <property type="entry name" value="Peptidase_S8/S53_dom"/>
</dbReference>